<dbReference type="PANTHER" id="PTHR43649">
    <property type="entry name" value="ARABINOSE-BINDING PROTEIN-RELATED"/>
    <property type="match status" value="1"/>
</dbReference>
<dbReference type="KEGG" id="plyc:GXP70_20950"/>
<dbReference type="Gene3D" id="3.40.190.10">
    <property type="entry name" value="Periplasmic binding protein-like II"/>
    <property type="match status" value="1"/>
</dbReference>
<dbReference type="PROSITE" id="PS51257">
    <property type="entry name" value="PROKAR_LIPOPROTEIN"/>
    <property type="match status" value="1"/>
</dbReference>
<feature type="region of interest" description="Disordered" evidence="1">
    <location>
        <begin position="88"/>
        <end position="108"/>
    </location>
</feature>
<dbReference type="RefSeq" id="WP_162358639.1">
    <property type="nucleotide sequence ID" value="NZ_CP048209.1"/>
</dbReference>
<keyword evidence="4" id="KW-1185">Reference proteome</keyword>
<dbReference type="EMBL" id="CP048209">
    <property type="protein sequence ID" value="QHT62205.1"/>
    <property type="molecule type" value="Genomic_DNA"/>
</dbReference>
<feature type="signal peptide" evidence="2">
    <location>
        <begin position="1"/>
        <end position="22"/>
    </location>
</feature>
<accession>A0A6C0G6Y0</accession>
<dbReference type="SUPFAM" id="SSF53850">
    <property type="entry name" value="Periplasmic binding protein-like II"/>
    <property type="match status" value="1"/>
</dbReference>
<organism evidence="3 4">
    <name type="scientific">Paenibacillus lycopersici</name>
    <dbReference type="NCBI Taxonomy" id="2704462"/>
    <lineage>
        <taxon>Bacteria</taxon>
        <taxon>Bacillati</taxon>
        <taxon>Bacillota</taxon>
        <taxon>Bacilli</taxon>
        <taxon>Bacillales</taxon>
        <taxon>Paenibacillaceae</taxon>
        <taxon>Paenibacillus</taxon>
    </lineage>
</organism>
<feature type="compositionally biased region" description="Polar residues" evidence="1">
    <location>
        <begin position="88"/>
        <end position="102"/>
    </location>
</feature>
<feature type="chain" id="PRO_5039269699" evidence="2">
    <location>
        <begin position="23"/>
        <end position="476"/>
    </location>
</feature>
<gene>
    <name evidence="3" type="ORF">GXP70_20950</name>
</gene>
<protein>
    <submittedName>
        <fullName evidence="3">Carbohydrate ABC transporter substrate-binding protein</fullName>
    </submittedName>
</protein>
<sequence>MVNKKWLSAASSALLIGTLLSACGSGGNDSNAASHAANTANTAISDADAKQTVTVSVFTEDRFLEESVSKFEQAHPNIDIQIQETVPTDTSGNQMRIQSGPSGDNGPAAGDIEKYVNTVGAALMSGKGSDLIATGYLPVDRYLDKGMFADWSELVGKDKSFNSADYYERVLKGMTGSAGWYAIPVGFSLDVLIGNQSALDSAGGVNDKTWNWKQFIALCDKISKQAAAKGGNAHVLSGLKPEDLLGYWAETVYSKLVTKNGNSSSFDMDAFRGYLEQVKKLYDSGAMSAEDLGRMQQVFSKMNISEPMQLATLPSALGNGEGVVLNPPGTGEDEGLPFSSDLAFALNARSKVKPAAWEFEKFLLSEEIQASPSMRSFPVHQAAVKTKLEQFAEMQKSGKMKMMIKDKNGSAQSLTVTPEEIDSVLKLLPTVGKYEKKDTKVIAMIREEAASYFSGGKPAEAVAKSAASRIETYLNE</sequence>
<evidence type="ECO:0000256" key="2">
    <source>
        <dbReference type="SAM" id="SignalP"/>
    </source>
</evidence>
<reference evidence="3 4" key="1">
    <citation type="submission" date="2020-01" db="EMBL/GenBank/DDBJ databases">
        <title>Paenibacillus sp. nov., isolated from tomato rhizosphere.</title>
        <authorList>
            <person name="Weon H.-Y."/>
            <person name="Lee S.A."/>
        </authorList>
    </citation>
    <scope>NUCLEOTIDE SEQUENCE [LARGE SCALE GENOMIC DNA]</scope>
    <source>
        <strain evidence="3 4">12200R-189</strain>
    </source>
</reference>
<dbReference type="Proteomes" id="UP000476064">
    <property type="component" value="Chromosome"/>
</dbReference>
<evidence type="ECO:0000313" key="3">
    <source>
        <dbReference type="EMBL" id="QHT62205.1"/>
    </source>
</evidence>
<dbReference type="InterPro" id="IPR050490">
    <property type="entry name" value="Bact_solute-bd_prot1"/>
</dbReference>
<dbReference type="AlphaFoldDB" id="A0A6C0G6Y0"/>
<keyword evidence="2" id="KW-0732">Signal</keyword>
<dbReference type="Pfam" id="PF01547">
    <property type="entry name" value="SBP_bac_1"/>
    <property type="match status" value="1"/>
</dbReference>
<evidence type="ECO:0000256" key="1">
    <source>
        <dbReference type="SAM" id="MobiDB-lite"/>
    </source>
</evidence>
<proteinExistence type="predicted"/>
<dbReference type="InterPro" id="IPR006059">
    <property type="entry name" value="SBP"/>
</dbReference>
<name>A0A6C0G6Y0_9BACL</name>
<dbReference type="PANTHER" id="PTHR43649:SF12">
    <property type="entry name" value="DIACETYLCHITOBIOSE BINDING PROTEIN DASA"/>
    <property type="match status" value="1"/>
</dbReference>
<evidence type="ECO:0000313" key="4">
    <source>
        <dbReference type="Proteomes" id="UP000476064"/>
    </source>
</evidence>